<dbReference type="InterPro" id="IPR037026">
    <property type="entry name" value="Vgr_OB-fold_dom_sf"/>
</dbReference>
<evidence type="ECO:0000259" key="1">
    <source>
        <dbReference type="Pfam" id="PF04717"/>
    </source>
</evidence>
<name>A0A3A8N939_9BACT</name>
<evidence type="ECO:0000313" key="3">
    <source>
        <dbReference type="Proteomes" id="UP000272888"/>
    </source>
</evidence>
<dbReference type="SUPFAM" id="SSF69349">
    <property type="entry name" value="Phage fibre proteins"/>
    <property type="match status" value="1"/>
</dbReference>
<evidence type="ECO:0000313" key="2">
    <source>
        <dbReference type="EMBL" id="RKH40796.1"/>
    </source>
</evidence>
<reference evidence="3" key="1">
    <citation type="submission" date="2018-09" db="EMBL/GenBank/DDBJ databases">
        <authorList>
            <person name="Livingstone P.G."/>
            <person name="Whitworth D.E."/>
        </authorList>
    </citation>
    <scope>NUCLEOTIDE SEQUENCE [LARGE SCALE GENOMIC DNA]</scope>
    <source>
        <strain evidence="3">CA051B</strain>
    </source>
</reference>
<proteinExistence type="predicted"/>
<sequence>MNGSSDDGPGNERAMPGVMVGLVDQTTGDPEQLGRIRVRYPWLNNTVLSNWCRVASFFAGGGVGAYFLPAKGDEVLIAFEAGNINVPYVIGALWNGKDQPPVTGQEKQQDIRMIKTRGGSTIRIDDTKGAEQIEIVDISGDRILFDAKKKSVSVTVTGSIELSAGAGSIKLSAAQIEIDATSSLKLNGPKEVSIDSGGPVSVKGSTIRLN</sequence>
<dbReference type="RefSeq" id="WP_120648170.1">
    <property type="nucleotide sequence ID" value="NZ_RAWB01000738.1"/>
</dbReference>
<dbReference type="Proteomes" id="UP000272888">
    <property type="component" value="Unassembled WGS sequence"/>
</dbReference>
<protein>
    <submittedName>
        <fullName evidence="2">Phage tail protein</fullName>
    </submittedName>
</protein>
<dbReference type="AlphaFoldDB" id="A0A3A8N939"/>
<accession>A0A3A8N939</accession>
<feature type="domain" description="Gp5/Type VI secretion system Vgr protein OB-fold" evidence="1">
    <location>
        <begin position="20"/>
        <end position="94"/>
    </location>
</feature>
<keyword evidence="3" id="KW-1185">Reference proteome</keyword>
<dbReference type="SUPFAM" id="SSF69255">
    <property type="entry name" value="gp5 N-terminal domain-like"/>
    <property type="match status" value="1"/>
</dbReference>
<dbReference type="EMBL" id="RAWB01000738">
    <property type="protein sequence ID" value="RKH40796.1"/>
    <property type="molecule type" value="Genomic_DNA"/>
</dbReference>
<dbReference type="InterPro" id="IPR006531">
    <property type="entry name" value="Gp5/Vgr_OB"/>
</dbReference>
<dbReference type="Pfam" id="PF04717">
    <property type="entry name" value="Phage_base_V"/>
    <property type="match status" value="1"/>
</dbReference>
<dbReference type="Gene3D" id="2.40.50.230">
    <property type="entry name" value="Gp5 N-terminal domain"/>
    <property type="match status" value="1"/>
</dbReference>
<organism evidence="2 3">
    <name type="scientific">Corallococcus llansteffanensis</name>
    <dbReference type="NCBI Taxonomy" id="2316731"/>
    <lineage>
        <taxon>Bacteria</taxon>
        <taxon>Pseudomonadati</taxon>
        <taxon>Myxococcota</taxon>
        <taxon>Myxococcia</taxon>
        <taxon>Myxococcales</taxon>
        <taxon>Cystobacterineae</taxon>
        <taxon>Myxococcaceae</taxon>
        <taxon>Corallococcus</taxon>
    </lineage>
</organism>
<gene>
    <name evidence="2" type="ORF">D7V93_39260</name>
</gene>
<comment type="caution">
    <text evidence="2">The sequence shown here is derived from an EMBL/GenBank/DDBJ whole genome shotgun (WGS) entry which is preliminary data.</text>
</comment>